<dbReference type="PROSITE" id="PS00674">
    <property type="entry name" value="AAA"/>
    <property type="match status" value="1"/>
</dbReference>
<dbReference type="SMART" id="SM00382">
    <property type="entry name" value="AAA"/>
    <property type="match status" value="1"/>
</dbReference>
<evidence type="ECO:0000256" key="4">
    <source>
        <dbReference type="RuleBase" id="RU003651"/>
    </source>
</evidence>
<feature type="domain" description="AAA+ ATPase" evidence="5">
    <location>
        <begin position="53"/>
        <end position="198"/>
    </location>
</feature>
<gene>
    <name evidence="6" type="ORF">ACHAXA_001542</name>
</gene>
<dbReference type="Gene3D" id="3.40.50.300">
    <property type="entry name" value="P-loop containing nucleotide triphosphate hydrolases"/>
    <property type="match status" value="1"/>
</dbReference>
<comment type="caution">
    <text evidence="6">The sequence shown here is derived from an EMBL/GenBank/DDBJ whole genome shotgun (WGS) entry which is preliminary data.</text>
</comment>
<dbReference type="GO" id="GO:0005524">
    <property type="term" value="F:ATP binding"/>
    <property type="evidence" value="ECO:0007669"/>
    <property type="project" value="UniProtKB-KW"/>
</dbReference>
<dbReference type="PANTHER" id="PTHR23077">
    <property type="entry name" value="AAA-FAMILY ATPASE"/>
    <property type="match status" value="1"/>
</dbReference>
<keyword evidence="2 4" id="KW-0547">Nucleotide-binding</keyword>
<dbReference type="InterPro" id="IPR050168">
    <property type="entry name" value="AAA_ATPase_domain"/>
</dbReference>
<dbReference type="PANTHER" id="PTHR23077:SF27">
    <property type="entry name" value="ATPASE FAMILY GENE 2 PROTEIN HOMOLOG A"/>
    <property type="match status" value="1"/>
</dbReference>
<dbReference type="InterPro" id="IPR003960">
    <property type="entry name" value="ATPase_AAA_CS"/>
</dbReference>
<evidence type="ECO:0000313" key="6">
    <source>
        <dbReference type="EMBL" id="KAL3806031.1"/>
    </source>
</evidence>
<dbReference type="Pfam" id="PF00004">
    <property type="entry name" value="AAA"/>
    <property type="match status" value="1"/>
</dbReference>
<dbReference type="InterPro" id="IPR003959">
    <property type="entry name" value="ATPase_AAA_core"/>
</dbReference>
<reference evidence="6 7" key="1">
    <citation type="submission" date="2024-10" db="EMBL/GenBank/DDBJ databases">
        <title>Updated reference genomes for cyclostephanoid diatoms.</title>
        <authorList>
            <person name="Roberts W.R."/>
            <person name="Alverson A.J."/>
        </authorList>
    </citation>
    <scope>NUCLEOTIDE SEQUENCE [LARGE SCALE GENOMIC DNA]</scope>
    <source>
        <strain evidence="6 7">AJA228-03</strain>
    </source>
</reference>
<evidence type="ECO:0000256" key="1">
    <source>
        <dbReference type="ARBA" id="ARBA00022737"/>
    </source>
</evidence>
<keyword evidence="1" id="KW-0677">Repeat</keyword>
<evidence type="ECO:0000256" key="3">
    <source>
        <dbReference type="ARBA" id="ARBA00022840"/>
    </source>
</evidence>
<comment type="similarity">
    <text evidence="4">Belongs to the AAA ATPase family.</text>
</comment>
<sequence>MLFPSAIKSVVVEVPKVPWSAIGGMDDVKALLKECIELPLTHPHLFEMMRVPPPKGILLYGPPGCSKTMMARAIATEGNMNFLAVKGPELLSKWLGESERALASLFRRARLAAPAVIFFDELDSIASKRGDGGGCGGDRLLSQLLTELDGVTSGGSGAFAGKSGRVVVVGATNRPDVLDNALTRPGRMDRMIYVGLPDKQGRHGIFKIGLSGKDCHEDVDVTALASDDLSEGYSGAEIIALCRDAALHAIGEMDDGIIDRPQIRMAHLLMSLNDMKPRTTTEMLRFYESFRGRH</sequence>
<organism evidence="6 7">
    <name type="scientific">Cyclostephanos tholiformis</name>
    <dbReference type="NCBI Taxonomy" id="382380"/>
    <lineage>
        <taxon>Eukaryota</taxon>
        <taxon>Sar</taxon>
        <taxon>Stramenopiles</taxon>
        <taxon>Ochrophyta</taxon>
        <taxon>Bacillariophyta</taxon>
        <taxon>Coscinodiscophyceae</taxon>
        <taxon>Thalassiosirophycidae</taxon>
        <taxon>Stephanodiscales</taxon>
        <taxon>Stephanodiscaceae</taxon>
        <taxon>Cyclostephanos</taxon>
    </lineage>
</organism>
<evidence type="ECO:0000256" key="2">
    <source>
        <dbReference type="ARBA" id="ARBA00022741"/>
    </source>
</evidence>
<keyword evidence="7" id="KW-1185">Reference proteome</keyword>
<dbReference type="InterPro" id="IPR027417">
    <property type="entry name" value="P-loop_NTPase"/>
</dbReference>
<accession>A0ABD3R4I5</accession>
<dbReference type="InterPro" id="IPR003593">
    <property type="entry name" value="AAA+_ATPase"/>
</dbReference>
<dbReference type="Proteomes" id="UP001530377">
    <property type="component" value="Unassembled WGS sequence"/>
</dbReference>
<dbReference type="AlphaFoldDB" id="A0ABD3R4I5"/>
<evidence type="ECO:0000313" key="7">
    <source>
        <dbReference type="Proteomes" id="UP001530377"/>
    </source>
</evidence>
<keyword evidence="3 4" id="KW-0067">ATP-binding</keyword>
<dbReference type="EMBL" id="JALLPB020000906">
    <property type="protein sequence ID" value="KAL3806031.1"/>
    <property type="molecule type" value="Genomic_DNA"/>
</dbReference>
<dbReference type="InterPro" id="IPR041569">
    <property type="entry name" value="AAA_lid_3"/>
</dbReference>
<name>A0ABD3R4I5_9STRA</name>
<dbReference type="SUPFAM" id="SSF52540">
    <property type="entry name" value="P-loop containing nucleoside triphosphate hydrolases"/>
    <property type="match status" value="1"/>
</dbReference>
<proteinExistence type="inferred from homology"/>
<dbReference type="Pfam" id="PF17862">
    <property type="entry name" value="AAA_lid_3"/>
    <property type="match status" value="1"/>
</dbReference>
<dbReference type="Gene3D" id="1.10.8.60">
    <property type="match status" value="1"/>
</dbReference>
<dbReference type="FunFam" id="3.40.50.300:FF:000018">
    <property type="entry name" value="Cell division control 48"/>
    <property type="match status" value="1"/>
</dbReference>
<evidence type="ECO:0000259" key="5">
    <source>
        <dbReference type="SMART" id="SM00382"/>
    </source>
</evidence>
<protein>
    <recommendedName>
        <fullName evidence="5">AAA+ ATPase domain-containing protein</fullName>
    </recommendedName>
</protein>